<evidence type="ECO:0000313" key="2">
    <source>
        <dbReference type="Proteomes" id="UP001215151"/>
    </source>
</evidence>
<dbReference type="AlphaFoldDB" id="A0AAD7THB5"/>
<keyword evidence="2" id="KW-1185">Reference proteome</keyword>
<dbReference type="Proteomes" id="UP001215151">
    <property type="component" value="Unassembled WGS sequence"/>
</dbReference>
<organism evidence="1 2">
    <name type="scientific">Trametes cubensis</name>
    <dbReference type="NCBI Taxonomy" id="1111947"/>
    <lineage>
        <taxon>Eukaryota</taxon>
        <taxon>Fungi</taxon>
        <taxon>Dikarya</taxon>
        <taxon>Basidiomycota</taxon>
        <taxon>Agaricomycotina</taxon>
        <taxon>Agaricomycetes</taxon>
        <taxon>Polyporales</taxon>
        <taxon>Polyporaceae</taxon>
        <taxon>Trametes</taxon>
    </lineage>
</organism>
<reference evidence="1" key="1">
    <citation type="submission" date="2022-11" db="EMBL/GenBank/DDBJ databases">
        <title>Genome Sequence of Cubamyces cubensis.</title>
        <authorList>
            <person name="Buettner E."/>
        </authorList>
    </citation>
    <scope>NUCLEOTIDE SEQUENCE</scope>
    <source>
        <strain evidence="1">MPL-01</strain>
    </source>
</reference>
<name>A0AAD7THB5_9APHY</name>
<sequence length="70" mass="7156">MDTFTSIAAQSSDDFGLVVGVDTLFPSSPLSPLGACSARDHSAALAQLSSTTPVNADRSSENYAGYCVIA</sequence>
<dbReference type="EMBL" id="JAPEVG010000625">
    <property type="protein sequence ID" value="KAJ8456854.1"/>
    <property type="molecule type" value="Genomic_DNA"/>
</dbReference>
<protein>
    <recommendedName>
        <fullName evidence="3">Pheromone</fullName>
    </recommendedName>
</protein>
<gene>
    <name evidence="1" type="ORF">ONZ51_g11875</name>
</gene>
<comment type="caution">
    <text evidence="1">The sequence shown here is derived from an EMBL/GenBank/DDBJ whole genome shotgun (WGS) entry which is preliminary data.</text>
</comment>
<evidence type="ECO:0000313" key="1">
    <source>
        <dbReference type="EMBL" id="KAJ8456854.1"/>
    </source>
</evidence>
<proteinExistence type="predicted"/>
<accession>A0AAD7THB5</accession>
<evidence type="ECO:0008006" key="3">
    <source>
        <dbReference type="Google" id="ProtNLM"/>
    </source>
</evidence>